<comment type="caution">
    <text evidence="2">The sequence shown here is derived from an EMBL/GenBank/DDBJ whole genome shotgun (WGS) entry which is preliminary data.</text>
</comment>
<dbReference type="InterPro" id="IPR024344">
    <property type="entry name" value="MDMPI_metal-binding"/>
</dbReference>
<reference evidence="2 3" key="1">
    <citation type="submission" date="2014-04" db="EMBL/GenBank/DDBJ databases">
        <title>The Genome Sequence of Mycobacterium tuberculosis TKK-01-0051.</title>
        <authorList>
            <consortium name="The Broad Institute Genomics Platform"/>
            <consortium name="The Broad Institute Genome Sequencing Center for Infectious Disease"/>
            <person name="Earl A.M."/>
            <person name="Cohen K."/>
            <person name="Pym A."/>
            <person name="Bishai W."/>
            <person name="Maharaj K."/>
            <person name="Desjardins C."/>
            <person name="Abeel T."/>
            <person name="Young S."/>
            <person name="Zeng Q."/>
            <person name="Gargeya S."/>
            <person name="Abouelleil A."/>
            <person name="Alvarado L."/>
            <person name="Chapman S.B."/>
            <person name="Gainer-Dewar J."/>
            <person name="Goldberg J."/>
            <person name="Griggs A."/>
            <person name="Gujja S."/>
            <person name="Hansen M."/>
            <person name="Howarth C."/>
            <person name="Imamovic A."/>
            <person name="Larimer J."/>
            <person name="Murphy C."/>
            <person name="Naylor J."/>
            <person name="Pearson M."/>
            <person name="Poon T.W."/>
            <person name="Priest M."/>
            <person name="Roberts A."/>
            <person name="Saif S."/>
            <person name="Shea T."/>
            <person name="Sykes S."/>
            <person name="Wortman J."/>
            <person name="Nusbaum C."/>
            <person name="Birren B."/>
        </authorList>
    </citation>
    <scope>NUCLEOTIDE SEQUENCE [LARGE SCALE GENOMIC DNA]</scope>
    <source>
        <strain evidence="2 3">TKK-01-0051</strain>
    </source>
</reference>
<dbReference type="SUPFAM" id="SSF109854">
    <property type="entry name" value="DinB/YfiT-like putative metalloenzymes"/>
    <property type="match status" value="1"/>
</dbReference>
<feature type="domain" description="Mycothiol-dependent maleylpyruvate isomerase metal-binding" evidence="1">
    <location>
        <begin position="9"/>
        <end position="134"/>
    </location>
</feature>
<dbReference type="Proteomes" id="UP000025947">
    <property type="component" value="Unassembled WGS sequence"/>
</dbReference>
<dbReference type="InterPro" id="IPR034660">
    <property type="entry name" value="DinB/YfiT-like"/>
</dbReference>
<evidence type="ECO:0000313" key="2">
    <source>
        <dbReference type="EMBL" id="KBZ63909.1"/>
    </source>
</evidence>
<dbReference type="HOGENOM" id="CLU_1093379_0_0_11"/>
<protein>
    <recommendedName>
        <fullName evidence="1">Mycothiol-dependent maleylpyruvate isomerase metal-binding domain-containing protein</fullName>
    </recommendedName>
</protein>
<accession>A0A051U402</accession>
<name>A0A051U402_9MYCO</name>
<dbReference type="EMBL" id="JLXW01000006">
    <property type="protein sequence ID" value="KBZ63909.1"/>
    <property type="molecule type" value="Genomic_DNA"/>
</dbReference>
<dbReference type="Pfam" id="PF11716">
    <property type="entry name" value="MDMPI_N"/>
    <property type="match status" value="1"/>
</dbReference>
<evidence type="ECO:0000313" key="3">
    <source>
        <dbReference type="Proteomes" id="UP000025947"/>
    </source>
</evidence>
<gene>
    <name evidence="2" type="ORF">K875_02621</name>
</gene>
<dbReference type="GO" id="GO:0046872">
    <property type="term" value="F:metal ion binding"/>
    <property type="evidence" value="ECO:0007669"/>
    <property type="project" value="InterPro"/>
</dbReference>
<dbReference type="Gene3D" id="1.20.120.450">
    <property type="entry name" value="dinb family like domain"/>
    <property type="match status" value="1"/>
</dbReference>
<dbReference type="AlphaFoldDB" id="A0A051U402"/>
<keyword evidence="3" id="KW-1185">Reference proteome</keyword>
<sequence>MTDSVSLRDEAMRAFISSLSKCEASAPTWCTGWSAHELTAHVTAAAAERADLIEEYLAGRPARATRSWEVREPPFRALPDPVLRKRLVEHAARFESSVAALKADDTIMYTGWEMTAERLAMHSHSEAVLHRWDLVGDDDHSVRLLSDPAMVTHALAAFDALPALVESRRWRDACAITRPVTLRSGHRPDVVVAPGLSAIPAEAGIVIELAPHELPLVLWGRCPPRLRDPSANAETLDDVLRRLLSDA</sequence>
<evidence type="ECO:0000259" key="1">
    <source>
        <dbReference type="Pfam" id="PF11716"/>
    </source>
</evidence>
<proteinExistence type="predicted"/>
<organism evidence="2 3">
    <name type="scientific">Mycobacterium [tuberculosis] TKK-01-0051</name>
    <dbReference type="NCBI Taxonomy" id="1324261"/>
    <lineage>
        <taxon>Bacteria</taxon>
        <taxon>Bacillati</taxon>
        <taxon>Actinomycetota</taxon>
        <taxon>Actinomycetes</taxon>
        <taxon>Mycobacteriales</taxon>
        <taxon>Mycobacteriaceae</taxon>
        <taxon>Mycobacterium</taxon>
        <taxon>Mycobacterium avium complex (MAC)</taxon>
    </lineage>
</organism>
<dbReference type="RefSeq" id="WP_044485338.1">
    <property type="nucleotide sequence ID" value="NZ_KK328284.1"/>
</dbReference>